<organism evidence="1 2">
    <name type="scientific">Luteibacter yeojuensis</name>
    <dbReference type="NCBI Taxonomy" id="345309"/>
    <lineage>
        <taxon>Bacteria</taxon>
        <taxon>Pseudomonadati</taxon>
        <taxon>Pseudomonadota</taxon>
        <taxon>Gammaproteobacteria</taxon>
        <taxon>Lysobacterales</taxon>
        <taxon>Rhodanobacteraceae</taxon>
        <taxon>Luteibacter</taxon>
    </lineage>
</organism>
<name>A0A0F3KI96_9GAMM</name>
<dbReference type="EMBL" id="JZRB01000030">
    <property type="protein sequence ID" value="KJV30938.1"/>
    <property type="molecule type" value="Genomic_DNA"/>
</dbReference>
<reference evidence="1 2" key="1">
    <citation type="submission" date="2015-03" db="EMBL/GenBank/DDBJ databases">
        <title>Draft genome sequence of Luteibacter yeojuensis strain SU11.</title>
        <authorList>
            <person name="Sulaiman J."/>
            <person name="Priya K."/>
            <person name="Chan K.-G."/>
        </authorList>
    </citation>
    <scope>NUCLEOTIDE SEQUENCE [LARGE SCALE GENOMIC DNA]</scope>
    <source>
        <strain evidence="1 2">SU11</strain>
    </source>
</reference>
<protein>
    <submittedName>
        <fullName evidence="1">Uncharacterized protein</fullName>
    </submittedName>
</protein>
<evidence type="ECO:0000313" key="2">
    <source>
        <dbReference type="Proteomes" id="UP000033651"/>
    </source>
</evidence>
<dbReference type="OrthoDB" id="9050632at2"/>
<accession>A0A0F3KI96</accession>
<comment type="caution">
    <text evidence="1">The sequence shown here is derived from an EMBL/GenBank/DDBJ whole genome shotgun (WGS) entry which is preliminary data.</text>
</comment>
<sequence length="464" mass="49523">MATTPALPSLPFDYATWKKDTYIAVSLTDPTGRAKFGVLDKAVEAYTKTPSQATLKALHAALIDWTSYKDKSGGAGAWKKSERNKKLSITALFAALEGHGDTDTGMGMPDFMGEGMLNARLGVLYLFGNLACDEGKYRIVTHGLLDLKGKGNGSIGTAVKRTAEAAACLMPFPAGSAERQASRHSVSTALQGMAASIAQAVFTQAANGEDDGEPTKAEAIWEAIPGGLRTVCDHIAERVMDEISPFLANGVAVTKGLATAIRHGCERYVVHAKGKRVALLPGVPTTTIDGIKRGMDIALASDGYHVLKGGASLALEGLTAGIAGIVADVAFSAVEALVAFVKKVHDFYRMRIFLGEARALWLQRDKPTSLHRQPYAFNRWYRRTAMRVPAVPVLALNSGLCGDKMRMLCMFANEGEVITQKAFDDGVAYIDRIKGWGATYLAECGYAFSSKDPLVAASLAPVKV</sequence>
<proteinExistence type="predicted"/>
<gene>
    <name evidence="1" type="ORF">VI08_14430</name>
</gene>
<dbReference type="AlphaFoldDB" id="A0A0F3KI96"/>
<dbReference type="PATRIC" id="fig|345309.4.peg.2490"/>
<dbReference type="Proteomes" id="UP000033651">
    <property type="component" value="Unassembled WGS sequence"/>
</dbReference>
<dbReference type="RefSeq" id="WP_045830303.1">
    <property type="nucleotide sequence ID" value="NZ_JZRB01000030.1"/>
</dbReference>
<keyword evidence="2" id="KW-1185">Reference proteome</keyword>
<evidence type="ECO:0000313" key="1">
    <source>
        <dbReference type="EMBL" id="KJV30938.1"/>
    </source>
</evidence>